<organism evidence="6 7">
    <name type="scientific">Stappia taiwanensis</name>
    <dbReference type="NCBI Taxonomy" id="992267"/>
    <lineage>
        <taxon>Bacteria</taxon>
        <taxon>Pseudomonadati</taxon>
        <taxon>Pseudomonadota</taxon>
        <taxon>Alphaproteobacteria</taxon>
        <taxon>Hyphomicrobiales</taxon>
        <taxon>Stappiaceae</taxon>
        <taxon>Stappia</taxon>
    </lineage>
</organism>
<dbReference type="InterPro" id="IPR002355">
    <property type="entry name" value="Cu_oxidase_Cu_BS"/>
</dbReference>
<evidence type="ECO:0000256" key="2">
    <source>
        <dbReference type="ARBA" id="ARBA00023002"/>
    </source>
</evidence>
<feature type="domain" description="Plastocyanin-like" evidence="5">
    <location>
        <begin position="51"/>
        <end position="153"/>
    </location>
</feature>
<dbReference type="InterPro" id="IPR033138">
    <property type="entry name" value="Cu_oxidase_CS"/>
</dbReference>
<feature type="signal peptide" evidence="3">
    <location>
        <begin position="1"/>
        <end position="28"/>
    </location>
</feature>
<dbReference type="Pfam" id="PF07732">
    <property type="entry name" value="Cu-oxidase_3"/>
    <property type="match status" value="1"/>
</dbReference>
<dbReference type="AlphaFoldDB" id="A0A838XPD8"/>
<keyword evidence="7" id="KW-1185">Reference proteome</keyword>
<dbReference type="Pfam" id="PF07731">
    <property type="entry name" value="Cu-oxidase_2"/>
    <property type="match status" value="1"/>
</dbReference>
<gene>
    <name evidence="6" type="ORF">H1W37_15770</name>
</gene>
<reference evidence="6 7" key="2">
    <citation type="submission" date="2020-08" db="EMBL/GenBank/DDBJ databases">
        <title>Stappia taiwanensis sp. nov., isolated from a coastal thermal spring.</title>
        <authorList>
            <person name="Kampfer P."/>
        </authorList>
    </citation>
    <scope>NUCLEOTIDE SEQUENCE [LARGE SCALE GENOMIC DNA]</scope>
    <source>
        <strain evidence="6 7">DSM 23284</strain>
    </source>
</reference>
<dbReference type="EMBL" id="JACEON010000016">
    <property type="protein sequence ID" value="MBA4613119.1"/>
    <property type="molecule type" value="Genomic_DNA"/>
</dbReference>
<dbReference type="InterPro" id="IPR011707">
    <property type="entry name" value="Cu-oxidase-like_N"/>
</dbReference>
<dbReference type="GO" id="GO:0016491">
    <property type="term" value="F:oxidoreductase activity"/>
    <property type="evidence" value="ECO:0007669"/>
    <property type="project" value="UniProtKB-KW"/>
</dbReference>
<feature type="domain" description="Plastocyanin-like" evidence="4">
    <location>
        <begin position="359"/>
        <end position="464"/>
    </location>
</feature>
<dbReference type="PANTHER" id="PTHR11709">
    <property type="entry name" value="MULTI-COPPER OXIDASE"/>
    <property type="match status" value="1"/>
</dbReference>
<keyword evidence="2" id="KW-0560">Oxidoreductase</keyword>
<evidence type="ECO:0000259" key="4">
    <source>
        <dbReference type="Pfam" id="PF07731"/>
    </source>
</evidence>
<proteinExistence type="predicted"/>
<dbReference type="PROSITE" id="PS00080">
    <property type="entry name" value="MULTICOPPER_OXIDASE2"/>
    <property type="match status" value="1"/>
</dbReference>
<evidence type="ECO:0000313" key="7">
    <source>
        <dbReference type="Proteomes" id="UP000559404"/>
    </source>
</evidence>
<dbReference type="Gene3D" id="2.60.40.420">
    <property type="entry name" value="Cupredoxins - blue copper proteins"/>
    <property type="match status" value="3"/>
</dbReference>
<evidence type="ECO:0000256" key="1">
    <source>
        <dbReference type="ARBA" id="ARBA00022723"/>
    </source>
</evidence>
<dbReference type="GO" id="GO:0005507">
    <property type="term" value="F:copper ion binding"/>
    <property type="evidence" value="ECO:0007669"/>
    <property type="project" value="InterPro"/>
</dbReference>
<evidence type="ECO:0000313" key="6">
    <source>
        <dbReference type="EMBL" id="MBA4613119.1"/>
    </source>
</evidence>
<reference evidence="6 7" key="1">
    <citation type="submission" date="2020-07" db="EMBL/GenBank/DDBJ databases">
        <authorList>
            <person name="Li M."/>
        </authorList>
    </citation>
    <scope>NUCLEOTIDE SEQUENCE [LARGE SCALE GENOMIC DNA]</scope>
    <source>
        <strain evidence="6 7">DSM 23284</strain>
    </source>
</reference>
<protein>
    <submittedName>
        <fullName evidence="6">Multicopper oxidase family protein</fullName>
    </submittedName>
</protein>
<evidence type="ECO:0000256" key="3">
    <source>
        <dbReference type="SAM" id="SignalP"/>
    </source>
</evidence>
<comment type="caution">
    <text evidence="6">The sequence shown here is derived from an EMBL/GenBank/DDBJ whole genome shotgun (WGS) entry which is preliminary data.</text>
</comment>
<dbReference type="InterPro" id="IPR008972">
    <property type="entry name" value="Cupredoxin"/>
</dbReference>
<name>A0A838XPD8_9HYPH</name>
<dbReference type="Proteomes" id="UP000559404">
    <property type="component" value="Unassembled WGS sequence"/>
</dbReference>
<dbReference type="PROSITE" id="PS00079">
    <property type="entry name" value="MULTICOPPER_OXIDASE1"/>
    <property type="match status" value="1"/>
</dbReference>
<keyword evidence="1" id="KW-0479">Metal-binding</keyword>
<keyword evidence="3" id="KW-0732">Signal</keyword>
<dbReference type="InterPro" id="IPR011706">
    <property type="entry name" value="Cu-oxidase_C"/>
</dbReference>
<dbReference type="InterPro" id="IPR045087">
    <property type="entry name" value="Cu-oxidase_fam"/>
</dbReference>
<dbReference type="SUPFAM" id="SSF49503">
    <property type="entry name" value="Cupredoxins"/>
    <property type="match status" value="3"/>
</dbReference>
<accession>A0A838XPD8</accession>
<feature type="chain" id="PRO_5032478256" evidence="3">
    <location>
        <begin position="29"/>
        <end position="465"/>
    </location>
</feature>
<dbReference type="InterPro" id="IPR006311">
    <property type="entry name" value="TAT_signal"/>
</dbReference>
<evidence type="ECO:0000259" key="5">
    <source>
        <dbReference type="Pfam" id="PF07732"/>
    </source>
</evidence>
<dbReference type="PROSITE" id="PS51318">
    <property type="entry name" value="TAT"/>
    <property type="match status" value="1"/>
</dbReference>
<dbReference type="CDD" id="cd13861">
    <property type="entry name" value="CuRO_1_CumA_like"/>
    <property type="match status" value="1"/>
</dbReference>
<sequence>MIGRRQFLSQSAAMVAATSLATWHGAFAADGVLELRARRAEQKLLGQRGAVSPLWTYNGRAPGPEIRLRKGERVQARLINELEEATSIHWHGIRIVNAMDGVAGLTQQAVPPGGTFDYDFVVPDAGTYWYHAHNRSWNQVARGLYGALIVDEEGPVFPPEQDHVLLLDDWRVDGSGALETASFGALMDWSHGGRLGNLLTVNGAIRPVLSLSANRPHRLRLINAANARVLQLDPASFGARVLAYDGQALPEPATLDYAPFLLGPAQRVDLLVTPEAGQDFSLDELSQGQPYPLADFRVTGTAGQSAPAPVLSVNDLPEPDMGAARTVTLDMTGGMMGRLDDIVYRGRQLEGEDLRRTGQMWALNGVANLADEPLFRARRGETILLETINNTAFVHAMHVHGHHFRITERVGSTVDEGRPWRDTFLIGPGQTTRVAFICDNPGKWLLHCHMLEHAAAGMNTWFDVA</sequence>